<reference evidence="1 2" key="1">
    <citation type="submission" date="2018-09" db="EMBL/GenBank/DDBJ databases">
        <authorList>
            <person name="Livingstone P.G."/>
            <person name="Whitworth D.E."/>
        </authorList>
    </citation>
    <scope>NUCLEOTIDE SEQUENCE [LARGE SCALE GENOMIC DNA]</scope>
    <source>
        <strain evidence="1 2">CA031B</strain>
    </source>
</reference>
<sequence length="60" mass="6550">MAKLRLAMCASIAASHSTTSFFVIFVRQAVFQLARSPVRSASGFFRRFDSLVPAPLGAMK</sequence>
<keyword evidence="2" id="KW-1185">Reference proteome</keyword>
<gene>
    <name evidence="1" type="ORF">D7Y13_08925</name>
</gene>
<accession>A0ABX9QMF2</accession>
<dbReference type="Proteomes" id="UP000278907">
    <property type="component" value="Unassembled WGS sequence"/>
</dbReference>
<dbReference type="EMBL" id="RAWI01000047">
    <property type="protein sequence ID" value="RKI12653.1"/>
    <property type="molecule type" value="Genomic_DNA"/>
</dbReference>
<comment type="caution">
    <text evidence="1">The sequence shown here is derived from an EMBL/GenBank/DDBJ whole genome shotgun (WGS) entry which is preliminary data.</text>
</comment>
<name>A0ABX9QMF2_9BACT</name>
<protein>
    <recommendedName>
        <fullName evidence="3">Secreted protein</fullName>
    </recommendedName>
</protein>
<organism evidence="1 2">
    <name type="scientific">Corallococcus praedator</name>
    <dbReference type="NCBI Taxonomy" id="2316724"/>
    <lineage>
        <taxon>Bacteria</taxon>
        <taxon>Pseudomonadati</taxon>
        <taxon>Myxococcota</taxon>
        <taxon>Myxococcia</taxon>
        <taxon>Myxococcales</taxon>
        <taxon>Cystobacterineae</taxon>
        <taxon>Myxococcaceae</taxon>
        <taxon>Corallococcus</taxon>
    </lineage>
</organism>
<evidence type="ECO:0000313" key="2">
    <source>
        <dbReference type="Proteomes" id="UP000278907"/>
    </source>
</evidence>
<evidence type="ECO:0008006" key="3">
    <source>
        <dbReference type="Google" id="ProtNLM"/>
    </source>
</evidence>
<evidence type="ECO:0000313" key="1">
    <source>
        <dbReference type="EMBL" id="RKI12653.1"/>
    </source>
</evidence>
<proteinExistence type="predicted"/>